<dbReference type="Proteomes" id="UP000599688">
    <property type="component" value="Unassembled WGS sequence"/>
</dbReference>
<dbReference type="Gene3D" id="3.30.160.670">
    <property type="match status" value="1"/>
</dbReference>
<dbReference type="AlphaFoldDB" id="A0A916ZP01"/>
<feature type="chain" id="PRO_5037295041" description="DUF4136 domain-containing protein" evidence="1">
    <location>
        <begin position="26"/>
        <end position="176"/>
    </location>
</feature>
<keyword evidence="4" id="KW-1185">Reference proteome</keyword>
<dbReference type="RefSeq" id="WP_188405262.1">
    <property type="nucleotide sequence ID" value="NZ_BMGL01000003.1"/>
</dbReference>
<feature type="domain" description="DUF4136" evidence="2">
    <location>
        <begin position="24"/>
        <end position="173"/>
    </location>
</feature>
<accession>A0A916ZP01</accession>
<dbReference type="Pfam" id="PF13590">
    <property type="entry name" value="DUF4136"/>
    <property type="match status" value="1"/>
</dbReference>
<feature type="signal peptide" evidence="1">
    <location>
        <begin position="1"/>
        <end position="25"/>
    </location>
</feature>
<evidence type="ECO:0000259" key="2">
    <source>
        <dbReference type="Pfam" id="PF13590"/>
    </source>
</evidence>
<dbReference type="InterPro" id="IPR025411">
    <property type="entry name" value="DUF4136"/>
</dbReference>
<keyword evidence="1" id="KW-0732">Signal</keyword>
<organism evidence="3 4">
    <name type="scientific">Psychroflexus salis</name>
    <dbReference type="NCBI Taxonomy" id="1526574"/>
    <lineage>
        <taxon>Bacteria</taxon>
        <taxon>Pseudomonadati</taxon>
        <taxon>Bacteroidota</taxon>
        <taxon>Flavobacteriia</taxon>
        <taxon>Flavobacteriales</taxon>
        <taxon>Flavobacteriaceae</taxon>
        <taxon>Psychroflexus</taxon>
    </lineage>
</organism>
<sequence>MKVLKLIPVLILFVALHGCSSVSVAVDYDKEVSFDNYKTFAFYKPGIDEVEISDLDKRRILRAIDRELTAKGMIKSENPDVLVNIFTEAEENINIYQNNFGWGWGPGWGWGWGMPMTSVSKNVEGSLFIDLIDRNKNQLVWQGLGKGILSMEMDKKEERINEIVTEILKKYPPKQK</sequence>
<proteinExistence type="predicted"/>
<reference evidence="3 4" key="1">
    <citation type="journal article" date="2014" name="Int. J. Syst. Evol. Microbiol.">
        <title>Complete genome sequence of Corynebacterium casei LMG S-19264T (=DSM 44701T), isolated from a smear-ripened cheese.</title>
        <authorList>
            <consortium name="US DOE Joint Genome Institute (JGI-PGF)"/>
            <person name="Walter F."/>
            <person name="Albersmeier A."/>
            <person name="Kalinowski J."/>
            <person name="Ruckert C."/>
        </authorList>
    </citation>
    <scope>NUCLEOTIDE SEQUENCE [LARGE SCALE GENOMIC DNA]</scope>
    <source>
        <strain evidence="3 4">CGMCC 1.12925</strain>
    </source>
</reference>
<dbReference type="EMBL" id="BMGL01000003">
    <property type="protein sequence ID" value="GGE07047.1"/>
    <property type="molecule type" value="Genomic_DNA"/>
</dbReference>
<evidence type="ECO:0000313" key="4">
    <source>
        <dbReference type="Proteomes" id="UP000599688"/>
    </source>
</evidence>
<gene>
    <name evidence="3" type="ORF">GCM10010831_05690</name>
</gene>
<evidence type="ECO:0000313" key="3">
    <source>
        <dbReference type="EMBL" id="GGE07047.1"/>
    </source>
</evidence>
<protein>
    <recommendedName>
        <fullName evidence="2">DUF4136 domain-containing protein</fullName>
    </recommendedName>
</protein>
<evidence type="ECO:0000256" key="1">
    <source>
        <dbReference type="SAM" id="SignalP"/>
    </source>
</evidence>
<name>A0A916ZP01_9FLAO</name>
<comment type="caution">
    <text evidence="3">The sequence shown here is derived from an EMBL/GenBank/DDBJ whole genome shotgun (WGS) entry which is preliminary data.</text>
</comment>